<protein>
    <recommendedName>
        <fullName evidence="3">DNA-binding protein</fullName>
    </recommendedName>
</protein>
<proteinExistence type="predicted"/>
<sequence length="60" mass="7065">MKYLNGYTDTLTPRQIKDILGIGLRQTYQLLKTKPFTEMRVGKGNLYSKRFLLLWLEGKD</sequence>
<dbReference type="EMBL" id="VDEM01000101">
    <property type="protein sequence ID" value="KAF0821508.1"/>
    <property type="molecule type" value="Genomic_DNA"/>
</dbReference>
<gene>
    <name evidence="1" type="ORF">KIS1582_4751</name>
</gene>
<name>A0A800MS59_CYTFI</name>
<comment type="caution">
    <text evidence="1">The sequence shown here is derived from an EMBL/GenBank/DDBJ whole genome shotgun (WGS) entry which is preliminary data.</text>
</comment>
<dbReference type="RefSeq" id="WP_159347090.1">
    <property type="nucleotide sequence ID" value="NZ_JBALOT010000072.1"/>
</dbReference>
<reference evidence="1 2" key="1">
    <citation type="journal article" date="2020" name="G3 (Bethesda)">
        <title>Whole Genome Sequencing and Comparative Genomics of Two Nematicidal Bacillus Strains Reveals a Wide Range of Possible Virulence Factors.</title>
        <authorList>
            <person name="Susic N."/>
            <person name="Janezic S."/>
            <person name="Rupnik M."/>
            <person name="Geric Stare B."/>
        </authorList>
    </citation>
    <scope>NUCLEOTIDE SEQUENCE [LARGE SCALE GENOMIC DNA]</scope>
    <source>
        <strain evidence="1 2">I-1582</strain>
    </source>
</reference>
<dbReference type="OrthoDB" id="1655135at2"/>
<dbReference type="Proteomes" id="UP000465778">
    <property type="component" value="Unassembled WGS sequence"/>
</dbReference>
<evidence type="ECO:0008006" key="3">
    <source>
        <dbReference type="Google" id="ProtNLM"/>
    </source>
</evidence>
<evidence type="ECO:0000313" key="1">
    <source>
        <dbReference type="EMBL" id="KAF0821508.1"/>
    </source>
</evidence>
<dbReference type="AlphaFoldDB" id="A0A800MS59"/>
<accession>A0A800MS59</accession>
<evidence type="ECO:0000313" key="2">
    <source>
        <dbReference type="Proteomes" id="UP000465778"/>
    </source>
</evidence>
<organism evidence="1 2">
    <name type="scientific">Cytobacillus firmus</name>
    <name type="common">Bacillus firmus</name>
    <dbReference type="NCBI Taxonomy" id="1399"/>
    <lineage>
        <taxon>Bacteria</taxon>
        <taxon>Bacillati</taxon>
        <taxon>Bacillota</taxon>
        <taxon>Bacilli</taxon>
        <taxon>Bacillales</taxon>
        <taxon>Bacillaceae</taxon>
        <taxon>Cytobacillus</taxon>
    </lineage>
</organism>